<dbReference type="AlphaFoldDB" id="I1XGC5"/>
<name>I1XGC5_METNJ</name>
<dbReference type="Pfam" id="PF12893">
    <property type="entry name" value="Lumazine_bd_2"/>
    <property type="match status" value="1"/>
</dbReference>
<dbReference type="PATRIC" id="fig|754476.3.peg.589"/>
<gene>
    <name evidence="1" type="ordered locus">Q7A_598</name>
</gene>
<dbReference type="OrthoDB" id="5676998at2"/>
<evidence type="ECO:0000313" key="1">
    <source>
        <dbReference type="EMBL" id="AFI83444.1"/>
    </source>
</evidence>
<evidence type="ECO:0000313" key="2">
    <source>
        <dbReference type="Proteomes" id="UP000009144"/>
    </source>
</evidence>
<sequence>MSNTTATLMSDHDAISKLIQHYIDGAVSGRGELMKPAFHQDATIYGYVGPDLFAGPIQGLYDWNDENGPAKDMKSKITHIDVVGTAASVRLESDNWTGHRFTDFFNLLKIDGKWQVMNKVFHLHDEA</sequence>
<organism evidence="1 2">
    <name type="scientific">Methylophaga nitratireducenticrescens</name>
    <dbReference type="NCBI Taxonomy" id="754476"/>
    <lineage>
        <taxon>Bacteria</taxon>
        <taxon>Pseudomonadati</taxon>
        <taxon>Pseudomonadota</taxon>
        <taxon>Gammaproteobacteria</taxon>
        <taxon>Thiotrichales</taxon>
        <taxon>Piscirickettsiaceae</taxon>
        <taxon>Methylophaga</taxon>
    </lineage>
</organism>
<reference evidence="1 2" key="1">
    <citation type="journal article" date="2012" name="J. Bacteriol.">
        <title>Complete genome sequences of Methylophaga sp. strain JAM1 and Methylophaga sp. strain JAM7.</title>
        <authorList>
            <person name="Villeneuve C."/>
            <person name="Martineau C."/>
            <person name="Mauffrey F."/>
            <person name="Villemur R."/>
        </authorList>
    </citation>
    <scope>NUCLEOTIDE SEQUENCE [LARGE SCALE GENOMIC DNA]</scope>
    <source>
        <strain evidence="1 2">JAM1</strain>
    </source>
</reference>
<dbReference type="HOGENOM" id="CLU_136595_1_1_6"/>
<protein>
    <submittedName>
        <fullName evidence="1">Uncharacterized protein</fullName>
    </submittedName>
</protein>
<proteinExistence type="predicted"/>
<dbReference type="InterPro" id="IPR032710">
    <property type="entry name" value="NTF2-like_dom_sf"/>
</dbReference>
<dbReference type="KEGG" id="mej:Q7A_598"/>
<dbReference type="eggNOG" id="ENOG50308A4">
    <property type="taxonomic scope" value="Bacteria"/>
</dbReference>
<dbReference type="EMBL" id="CP003390">
    <property type="protein sequence ID" value="AFI83444.1"/>
    <property type="molecule type" value="Genomic_DNA"/>
</dbReference>
<dbReference type="STRING" id="754476.Q7A_598"/>
<dbReference type="SUPFAM" id="SSF54427">
    <property type="entry name" value="NTF2-like"/>
    <property type="match status" value="1"/>
</dbReference>
<dbReference type="Proteomes" id="UP000009144">
    <property type="component" value="Chromosome"/>
</dbReference>
<accession>I1XGC5</accession>
<dbReference type="InterPro" id="IPR039437">
    <property type="entry name" value="FrzH/put_lumazine-bd"/>
</dbReference>
<reference evidence="1 2" key="2">
    <citation type="journal article" date="2013" name="Int. J. Syst. Evol. Microbiol.">
        <title>Methylophaga nitratireducenticrescens sp. nov. and Methylophaga frappieri sp. nov., isolated from the biofilm of the methanol-fed denitrification system treating the seawater at the Montreal Biodome.</title>
        <authorList>
            <person name="Villeneuve C."/>
            <person name="Martineau C."/>
            <person name="Mauffrey F."/>
            <person name="Villemur R."/>
        </authorList>
    </citation>
    <scope>NUCLEOTIDE SEQUENCE [LARGE SCALE GENOMIC DNA]</scope>
    <source>
        <strain evidence="1 2">JAM1</strain>
    </source>
</reference>
<dbReference type="Gene3D" id="3.10.450.50">
    <property type="match status" value="1"/>
</dbReference>
<dbReference type="RefSeq" id="WP_014705819.1">
    <property type="nucleotide sequence ID" value="NC_017857.3"/>
</dbReference>
<keyword evidence="2" id="KW-1185">Reference proteome</keyword>